<proteinExistence type="predicted"/>
<evidence type="ECO:0000313" key="1">
    <source>
        <dbReference type="EMBL" id="WPX75508.1"/>
    </source>
</evidence>
<sequence>MKIDIFEDVKERVGCDNISDLPYRKRAVWEEIKQLPPTAYPKEQLEKFSHYVFGVDYAVIMGILEMKKGSDTSCRKCESTC</sequence>
<protein>
    <recommendedName>
        <fullName evidence="3">ComN-like post-transcriptional regulator</fullName>
    </recommendedName>
</protein>
<evidence type="ECO:0000313" key="2">
    <source>
        <dbReference type="Proteomes" id="UP001325248"/>
    </source>
</evidence>
<dbReference type="Proteomes" id="UP001325248">
    <property type="component" value="Chromosome"/>
</dbReference>
<organism evidence="1 2">
    <name type="scientific">Blautia producta</name>
    <dbReference type="NCBI Taxonomy" id="33035"/>
    <lineage>
        <taxon>Bacteria</taxon>
        <taxon>Bacillati</taxon>
        <taxon>Bacillota</taxon>
        <taxon>Clostridia</taxon>
        <taxon>Lachnospirales</taxon>
        <taxon>Lachnospiraceae</taxon>
        <taxon>Blautia</taxon>
    </lineage>
</organism>
<evidence type="ECO:0008006" key="3">
    <source>
        <dbReference type="Google" id="ProtNLM"/>
    </source>
</evidence>
<dbReference type="EMBL" id="CP136422">
    <property type="protein sequence ID" value="WPX75508.1"/>
    <property type="molecule type" value="Genomic_DNA"/>
</dbReference>
<accession>A0ABZ0UE96</accession>
<keyword evidence="2" id="KW-1185">Reference proteome</keyword>
<gene>
    <name evidence="1" type="ORF">BLCOC_38700</name>
</gene>
<name>A0ABZ0UE96_9FIRM</name>
<reference evidence="1" key="1">
    <citation type="submission" date="2023-10" db="EMBL/GenBank/DDBJ databases">
        <title>Genome sequence of Blautia coccoides DSM 935.</title>
        <authorList>
            <person name="Boeer T."/>
            <person name="Bengelsdorf F.R."/>
            <person name="Daniel R."/>
            <person name="Poehlein A."/>
        </authorList>
    </citation>
    <scope>NUCLEOTIDE SEQUENCE [LARGE SCALE GENOMIC DNA]</scope>
    <source>
        <strain evidence="1">DSM 935</strain>
    </source>
</reference>